<evidence type="ECO:0000256" key="1">
    <source>
        <dbReference type="SAM" id="Phobius"/>
    </source>
</evidence>
<evidence type="ECO:0000313" key="3">
    <source>
        <dbReference type="Proteomes" id="UP001385499"/>
    </source>
</evidence>
<dbReference type="RefSeq" id="WP_340274229.1">
    <property type="nucleotide sequence ID" value="NZ_JBAKIA010000005.1"/>
</dbReference>
<dbReference type="EMBL" id="JBAKIA010000005">
    <property type="protein sequence ID" value="MEJ8474483.1"/>
    <property type="molecule type" value="Genomic_DNA"/>
</dbReference>
<evidence type="ECO:0000313" key="2">
    <source>
        <dbReference type="EMBL" id="MEJ8474483.1"/>
    </source>
</evidence>
<feature type="transmembrane region" description="Helical" evidence="1">
    <location>
        <begin position="25"/>
        <end position="47"/>
    </location>
</feature>
<comment type="caution">
    <text evidence="2">The sequence shown here is derived from an EMBL/GenBank/DDBJ whole genome shotgun (WGS) entry which is preliminary data.</text>
</comment>
<name>A0ABU8TJZ6_9HYPH</name>
<keyword evidence="1" id="KW-0472">Membrane</keyword>
<accession>A0ABU8TJZ6</accession>
<protein>
    <submittedName>
        <fullName evidence="2">Uncharacterized protein</fullName>
    </submittedName>
</protein>
<reference evidence="2 3" key="1">
    <citation type="submission" date="2024-02" db="EMBL/GenBank/DDBJ databases">
        <title>Roseibium algae sp. nov., isolated from marine alga (Grateloupia sp.), showing potential in myo-inositol conversion.</title>
        <authorList>
            <person name="Wang Y."/>
        </authorList>
    </citation>
    <scope>NUCLEOTIDE SEQUENCE [LARGE SCALE GENOMIC DNA]</scope>
    <source>
        <strain evidence="2 3">H3510</strain>
    </source>
</reference>
<organism evidence="2 3">
    <name type="scientific">Roseibium algae</name>
    <dbReference type="NCBI Taxonomy" id="3123038"/>
    <lineage>
        <taxon>Bacteria</taxon>
        <taxon>Pseudomonadati</taxon>
        <taxon>Pseudomonadota</taxon>
        <taxon>Alphaproteobacteria</taxon>
        <taxon>Hyphomicrobiales</taxon>
        <taxon>Stappiaceae</taxon>
        <taxon>Roseibium</taxon>
    </lineage>
</organism>
<sequence>MHDISPETALLLTELASLRHTIAPLVIWTALLFPAFTLAALALCTLAKASAARDADRQFGDFPESSDLTEHTQSPKTAERILPASLQRATLAVAFGIAAGHGLFLVCPEV</sequence>
<keyword evidence="1" id="KW-1133">Transmembrane helix</keyword>
<keyword evidence="3" id="KW-1185">Reference proteome</keyword>
<keyword evidence="1" id="KW-0812">Transmembrane</keyword>
<proteinExistence type="predicted"/>
<dbReference type="Proteomes" id="UP001385499">
    <property type="component" value="Unassembled WGS sequence"/>
</dbReference>
<gene>
    <name evidence="2" type="ORF">V6575_10315</name>
</gene>